<comment type="caution">
    <text evidence="1">The sequence shown here is derived from an EMBL/GenBank/DDBJ whole genome shotgun (WGS) entry which is preliminary data.</text>
</comment>
<sequence length="118" mass="14152">HLNVFETFLPYDPLIIKTFLIILALSSRTSPLFGKERYNPIDFHPFPKELILAQNYYLMVFWKYAIYRLGYYETVIYSVRFIQHFLRRQNIEAEILDVIRNRDDQGQLAGLFETTLNI</sequence>
<dbReference type="EMBL" id="CAJOBB010026111">
    <property type="protein sequence ID" value="CAF4413475.1"/>
    <property type="molecule type" value="Genomic_DNA"/>
</dbReference>
<reference evidence="1" key="1">
    <citation type="submission" date="2021-02" db="EMBL/GenBank/DDBJ databases">
        <authorList>
            <person name="Nowell W R."/>
        </authorList>
    </citation>
    <scope>NUCLEOTIDE SEQUENCE</scope>
</reference>
<gene>
    <name evidence="1" type="ORF">KXQ929_LOCUS51737</name>
</gene>
<feature type="non-terminal residue" evidence="1">
    <location>
        <position position="1"/>
    </location>
</feature>
<protein>
    <submittedName>
        <fullName evidence="1">Uncharacterized protein</fullName>
    </submittedName>
</protein>
<dbReference type="AlphaFoldDB" id="A0A820Q5J9"/>
<accession>A0A820Q5J9</accession>
<dbReference type="Proteomes" id="UP000663868">
    <property type="component" value="Unassembled WGS sequence"/>
</dbReference>
<organism evidence="1 2">
    <name type="scientific">Adineta steineri</name>
    <dbReference type="NCBI Taxonomy" id="433720"/>
    <lineage>
        <taxon>Eukaryota</taxon>
        <taxon>Metazoa</taxon>
        <taxon>Spiralia</taxon>
        <taxon>Gnathifera</taxon>
        <taxon>Rotifera</taxon>
        <taxon>Eurotatoria</taxon>
        <taxon>Bdelloidea</taxon>
        <taxon>Adinetida</taxon>
        <taxon>Adinetidae</taxon>
        <taxon>Adineta</taxon>
    </lineage>
</organism>
<proteinExistence type="predicted"/>
<evidence type="ECO:0000313" key="1">
    <source>
        <dbReference type="EMBL" id="CAF4413475.1"/>
    </source>
</evidence>
<evidence type="ECO:0000313" key="2">
    <source>
        <dbReference type="Proteomes" id="UP000663868"/>
    </source>
</evidence>
<name>A0A820Q5J9_9BILA</name>